<sequence length="97" mass="10701">MIAAYGDQIHVNLSEYKIMVPKGDFFIAIQWLPTIGNASQISYTTFSTTKLTGFKPFIGAQPINGKERTFLVKDYSGNWLPSTDKAKLAIAVTGRAE</sequence>
<dbReference type="Proteomes" id="UP000307244">
    <property type="component" value="Unassembled WGS sequence"/>
</dbReference>
<protein>
    <submittedName>
        <fullName evidence="1">Uncharacterized protein</fullName>
    </submittedName>
</protein>
<proteinExistence type="predicted"/>
<evidence type="ECO:0000313" key="2">
    <source>
        <dbReference type="Proteomes" id="UP000307244"/>
    </source>
</evidence>
<gene>
    <name evidence="1" type="ORF">FA047_00835</name>
</gene>
<reference evidence="1 2" key="1">
    <citation type="submission" date="2019-04" db="EMBL/GenBank/DDBJ databases">
        <title>Pedobacter sp. RP-3-15 sp. nov., isolated from Arctic soil.</title>
        <authorList>
            <person name="Dahal R.H."/>
            <person name="Kim D.-U."/>
        </authorList>
    </citation>
    <scope>NUCLEOTIDE SEQUENCE [LARGE SCALE GENOMIC DNA]</scope>
    <source>
        <strain evidence="1 2">RP-3-15</strain>
    </source>
</reference>
<dbReference type="OrthoDB" id="1201225at2"/>
<dbReference type="AlphaFoldDB" id="A0A4U1CN62"/>
<accession>A0A4U1CN62</accession>
<evidence type="ECO:0000313" key="1">
    <source>
        <dbReference type="EMBL" id="TKC08676.1"/>
    </source>
</evidence>
<keyword evidence="2" id="KW-1185">Reference proteome</keyword>
<dbReference type="RefSeq" id="WP_136834097.1">
    <property type="nucleotide sequence ID" value="NZ_SWBQ01000001.1"/>
</dbReference>
<dbReference type="EMBL" id="SWBQ01000001">
    <property type="protein sequence ID" value="TKC08676.1"/>
    <property type="molecule type" value="Genomic_DNA"/>
</dbReference>
<organism evidence="1 2">
    <name type="scientific">Pedobacter frigoris</name>
    <dbReference type="NCBI Taxonomy" id="2571272"/>
    <lineage>
        <taxon>Bacteria</taxon>
        <taxon>Pseudomonadati</taxon>
        <taxon>Bacteroidota</taxon>
        <taxon>Sphingobacteriia</taxon>
        <taxon>Sphingobacteriales</taxon>
        <taxon>Sphingobacteriaceae</taxon>
        <taxon>Pedobacter</taxon>
    </lineage>
</organism>
<comment type="caution">
    <text evidence="1">The sequence shown here is derived from an EMBL/GenBank/DDBJ whole genome shotgun (WGS) entry which is preliminary data.</text>
</comment>
<name>A0A4U1CN62_9SPHI</name>